<feature type="region of interest" description="Disordered" evidence="1">
    <location>
        <begin position="46"/>
        <end position="80"/>
    </location>
</feature>
<feature type="compositionally biased region" description="Basic and acidic residues" evidence="1">
    <location>
        <begin position="280"/>
        <end position="292"/>
    </location>
</feature>
<accession>A0AAV2JLB9</accession>
<evidence type="ECO:0000313" key="2">
    <source>
        <dbReference type="EMBL" id="CAL1578342.1"/>
    </source>
</evidence>
<reference evidence="2 3" key="1">
    <citation type="submission" date="2024-04" db="EMBL/GenBank/DDBJ databases">
        <authorList>
            <person name="Waldvogel A.-M."/>
            <person name="Schoenle A."/>
        </authorList>
    </citation>
    <scope>NUCLEOTIDE SEQUENCE [LARGE SCALE GENOMIC DNA]</scope>
</reference>
<dbReference type="EMBL" id="OZ035835">
    <property type="protein sequence ID" value="CAL1578342.1"/>
    <property type="molecule type" value="Genomic_DNA"/>
</dbReference>
<protein>
    <submittedName>
        <fullName evidence="2">Uncharacterized protein</fullName>
    </submittedName>
</protein>
<gene>
    <name evidence="2" type="ORF">KC01_LOCUS9497</name>
</gene>
<sequence>MEMSRPLLSFGFNPATPLDVDLTLDPGLYVEQYLPTIDTITPRALARRNAKAHGAPPSRRSTPPPVLTPRSTQTELLDPGGPGKALTVVVGVFLPVPVPRMTHTACCLCMLRSGPQGGITLSACHQLNVKRVHRTTAQNHYYAVGAKRRDQYENVELHSDLNSYSDNRSGPHRSGAPLILLCIPPVKDSATHRSFLRDLYPYLKWPFSYSLVQPAPLRVPCWGHTHRDRMETEGAPDIKDRAAPVSHPRSLRAYTARLRARVVMAAARSAYHSRGPARHLSPERSNTERTMRCDALPPGCTLVPKLSRLSLYLAHGPR</sequence>
<proteinExistence type="predicted"/>
<dbReference type="AlphaFoldDB" id="A0AAV2JLB9"/>
<evidence type="ECO:0000313" key="3">
    <source>
        <dbReference type="Proteomes" id="UP001497482"/>
    </source>
</evidence>
<organism evidence="2 3">
    <name type="scientific">Knipowitschia caucasica</name>
    <name type="common">Caucasian dwarf goby</name>
    <name type="synonym">Pomatoschistus caucasicus</name>
    <dbReference type="NCBI Taxonomy" id="637954"/>
    <lineage>
        <taxon>Eukaryota</taxon>
        <taxon>Metazoa</taxon>
        <taxon>Chordata</taxon>
        <taxon>Craniata</taxon>
        <taxon>Vertebrata</taxon>
        <taxon>Euteleostomi</taxon>
        <taxon>Actinopterygii</taxon>
        <taxon>Neopterygii</taxon>
        <taxon>Teleostei</taxon>
        <taxon>Neoteleostei</taxon>
        <taxon>Acanthomorphata</taxon>
        <taxon>Gobiaria</taxon>
        <taxon>Gobiiformes</taxon>
        <taxon>Gobioidei</taxon>
        <taxon>Gobiidae</taxon>
        <taxon>Gobiinae</taxon>
        <taxon>Knipowitschia</taxon>
    </lineage>
</organism>
<feature type="region of interest" description="Disordered" evidence="1">
    <location>
        <begin position="273"/>
        <end position="292"/>
    </location>
</feature>
<dbReference type="Proteomes" id="UP001497482">
    <property type="component" value="Chromosome 13"/>
</dbReference>
<name>A0AAV2JLB9_KNICA</name>
<keyword evidence="3" id="KW-1185">Reference proteome</keyword>
<evidence type="ECO:0000256" key="1">
    <source>
        <dbReference type="SAM" id="MobiDB-lite"/>
    </source>
</evidence>